<dbReference type="Gene3D" id="1.10.150.320">
    <property type="entry name" value="Photosystem II 12 kDa extrinsic protein"/>
    <property type="match status" value="1"/>
</dbReference>
<reference evidence="3 4" key="1">
    <citation type="submission" date="2021-04" db="EMBL/GenBank/DDBJ databases">
        <title>Ruania sp. nov., isolated from sandy soil of mangrove forest.</title>
        <authorList>
            <person name="Ge X."/>
            <person name="Huang R."/>
            <person name="Liu W."/>
        </authorList>
    </citation>
    <scope>NUCLEOTIDE SEQUENCE [LARGE SCALE GENOMIC DNA]</scope>
    <source>
        <strain evidence="3 4">N2-46</strain>
    </source>
</reference>
<feature type="domain" description="Helix-hairpin-helix DNA-binding motif class 1" evidence="2">
    <location>
        <begin position="167"/>
        <end position="186"/>
    </location>
</feature>
<dbReference type="InterPro" id="IPR003583">
    <property type="entry name" value="Hlx-hairpin-Hlx_DNA-bd_motif"/>
</dbReference>
<gene>
    <name evidence="3" type="ORF">KCQ71_03430</name>
</gene>
<proteinExistence type="predicted"/>
<dbReference type="SMART" id="SM00278">
    <property type="entry name" value="HhH1"/>
    <property type="match status" value="2"/>
</dbReference>
<dbReference type="Gene3D" id="3.10.560.10">
    <property type="entry name" value="Outer membrane lipoprotein wza domain like"/>
    <property type="match status" value="1"/>
</dbReference>
<organism evidence="3 4">
    <name type="scientific">Occultella gossypii</name>
    <dbReference type="NCBI Taxonomy" id="2800820"/>
    <lineage>
        <taxon>Bacteria</taxon>
        <taxon>Bacillati</taxon>
        <taxon>Actinomycetota</taxon>
        <taxon>Actinomycetes</taxon>
        <taxon>Micrococcales</taxon>
        <taxon>Ruaniaceae</taxon>
        <taxon>Occultella</taxon>
    </lineage>
</organism>
<dbReference type="SUPFAM" id="SSF47781">
    <property type="entry name" value="RuvA domain 2-like"/>
    <property type="match status" value="1"/>
</dbReference>
<protein>
    <submittedName>
        <fullName evidence="3">Helix-hairpin-helix domain-containing protein</fullName>
    </submittedName>
</protein>
<dbReference type="PANTHER" id="PTHR21180">
    <property type="entry name" value="ENDONUCLEASE/EXONUCLEASE/PHOSPHATASE FAMILY DOMAIN-CONTAINING PROTEIN 1"/>
    <property type="match status" value="1"/>
</dbReference>
<dbReference type="InterPro" id="IPR019554">
    <property type="entry name" value="Soluble_ligand-bd"/>
</dbReference>
<dbReference type="EMBL" id="JAGSHT010000003">
    <property type="protein sequence ID" value="MBZ2195196.1"/>
    <property type="molecule type" value="Genomic_DNA"/>
</dbReference>
<feature type="domain" description="Helix-hairpin-helix DNA-binding motif class 1" evidence="2">
    <location>
        <begin position="197"/>
        <end position="216"/>
    </location>
</feature>
<accession>A0ABS7S4C0</accession>
<evidence type="ECO:0000259" key="2">
    <source>
        <dbReference type="SMART" id="SM00278"/>
    </source>
</evidence>
<dbReference type="Proteomes" id="UP000826651">
    <property type="component" value="Unassembled WGS sequence"/>
</dbReference>
<evidence type="ECO:0000313" key="3">
    <source>
        <dbReference type="EMBL" id="MBZ2195196.1"/>
    </source>
</evidence>
<dbReference type="InterPro" id="IPR010994">
    <property type="entry name" value="RuvA_2-like"/>
</dbReference>
<evidence type="ECO:0000313" key="4">
    <source>
        <dbReference type="Proteomes" id="UP000826651"/>
    </source>
</evidence>
<comment type="caution">
    <text evidence="3">The sequence shown here is derived from an EMBL/GenBank/DDBJ whole genome shotgun (WGS) entry which is preliminary data.</text>
</comment>
<dbReference type="Pfam" id="PF10531">
    <property type="entry name" value="SLBB"/>
    <property type="match status" value="1"/>
</dbReference>
<evidence type="ECO:0000256" key="1">
    <source>
        <dbReference type="SAM" id="MobiDB-lite"/>
    </source>
</evidence>
<sequence>MAARVGIAVVVLAGIALAIVWPRGEPVQAPQPPLATPGAPVVTAPAGQAGPPEPGRSTSPTPFEPPPEENSAVVVHVAGSVVIPGVYELPAGSRVDDAVLAAGGPAADADLDAVNLAGSLQDGQQVYLPAVGEAGPPAAVPGAPSGTGTGAGGDGGELVDLNAATAADLEELPGIGPALAERILDWRTENGGFTSVDQLDDVSGIGPATMDRLRDLVTV</sequence>
<feature type="compositionally biased region" description="Low complexity" evidence="1">
    <location>
        <begin position="36"/>
        <end position="61"/>
    </location>
</feature>
<dbReference type="PANTHER" id="PTHR21180:SF32">
    <property type="entry name" value="ENDONUCLEASE_EXONUCLEASE_PHOSPHATASE FAMILY DOMAIN-CONTAINING PROTEIN 1"/>
    <property type="match status" value="1"/>
</dbReference>
<dbReference type="InterPro" id="IPR051675">
    <property type="entry name" value="Endo/Exo/Phosphatase_dom_1"/>
</dbReference>
<keyword evidence="4" id="KW-1185">Reference proteome</keyword>
<feature type="region of interest" description="Disordered" evidence="1">
    <location>
        <begin position="28"/>
        <end position="69"/>
    </location>
</feature>
<dbReference type="Pfam" id="PF12836">
    <property type="entry name" value="HHH_3"/>
    <property type="match status" value="1"/>
</dbReference>
<name>A0ABS7S4C0_9MICO</name>